<dbReference type="AlphaFoldDB" id="A0AAF0V9U0"/>
<dbReference type="InterPro" id="IPR040256">
    <property type="entry name" value="At4g02000-like"/>
</dbReference>
<gene>
    <name evidence="3" type="ORF">MTR67_053264</name>
</gene>
<dbReference type="Proteomes" id="UP001234989">
    <property type="component" value="Chromosome 12"/>
</dbReference>
<name>A0AAF0V9U0_SOLVR</name>
<feature type="domain" description="DUF4283" evidence="2">
    <location>
        <begin position="4"/>
        <end position="93"/>
    </location>
</feature>
<accession>A0AAF0V9U0</accession>
<organism evidence="3 4">
    <name type="scientific">Solanum verrucosum</name>
    <dbReference type="NCBI Taxonomy" id="315347"/>
    <lineage>
        <taxon>Eukaryota</taxon>
        <taxon>Viridiplantae</taxon>
        <taxon>Streptophyta</taxon>
        <taxon>Embryophyta</taxon>
        <taxon>Tracheophyta</taxon>
        <taxon>Spermatophyta</taxon>
        <taxon>Magnoliopsida</taxon>
        <taxon>eudicotyledons</taxon>
        <taxon>Gunneridae</taxon>
        <taxon>Pentapetalae</taxon>
        <taxon>asterids</taxon>
        <taxon>lamiids</taxon>
        <taxon>Solanales</taxon>
        <taxon>Solanaceae</taxon>
        <taxon>Solanoideae</taxon>
        <taxon>Solaneae</taxon>
        <taxon>Solanum</taxon>
    </lineage>
</organism>
<evidence type="ECO:0000313" key="4">
    <source>
        <dbReference type="Proteomes" id="UP001234989"/>
    </source>
</evidence>
<evidence type="ECO:0000259" key="2">
    <source>
        <dbReference type="Pfam" id="PF14111"/>
    </source>
</evidence>
<evidence type="ECO:0000313" key="3">
    <source>
        <dbReference type="EMBL" id="WMV59879.1"/>
    </source>
</evidence>
<feature type="compositionally biased region" description="Basic and acidic residues" evidence="1">
    <location>
        <begin position="316"/>
        <end position="333"/>
    </location>
</feature>
<sequence length="556" mass="62764">MNVTENLQFAVIGKFSYGWPELDDLRVQIPKQLHIKGECNIGFLRNRHILIRLNRMDDFVNIMSKNAYYIIDKDGYAFQMRPLIYDTKFKPDEETTQAMAWISFPHLLPTFYGKEALFSLASAVGKPVQLDSATINKTRPSCARVKVQVDLLAELSEWVEIAVVSPGSARIEQIKIQYDFLPKYCRTCMLQGHNEGEYRVIHPELKQEKAQEDQEKGEIPQHQVQGRYNQKSYKRFVKRWCPTQKTFIMDRTGDKHGEHATNSKGTTVVMTGNHFDCLAEEAQQDHPEVDKSKHVIMQQSNKEGPQQSNFNLSSKSEVDTRRDVTTTDQEKPGSNDVNSSNICSNTCSTLDDGQCTHTRQDEVEKNTNSNAQQNWQIMANNGSHITGHDVDQSSIGTTEKGERNEGEQSSFTNVSTEIVLMKEIVDVEYHIPLQMVPASPLDMSMDANGNCKEHLALTPYSGKDSPMQVLHEIVAHQCLHEDRMSNSLQSSIDGVEDQEEVNNDVNSRMVEVEAGLSPHVVTKSKKGKNKGENIKAENISMITRTSLKRGAKSGVK</sequence>
<reference evidence="3" key="1">
    <citation type="submission" date="2023-08" db="EMBL/GenBank/DDBJ databases">
        <title>A de novo genome assembly of Solanum verrucosum Schlechtendal, a Mexican diploid species geographically isolated from the other diploid A-genome species in potato relatives.</title>
        <authorList>
            <person name="Hosaka K."/>
        </authorList>
    </citation>
    <scope>NUCLEOTIDE SEQUENCE</scope>
    <source>
        <tissue evidence="3">Young leaves</tissue>
    </source>
</reference>
<evidence type="ECO:0000256" key="1">
    <source>
        <dbReference type="SAM" id="MobiDB-lite"/>
    </source>
</evidence>
<dbReference type="Pfam" id="PF14111">
    <property type="entry name" value="DUF4283"/>
    <property type="match status" value="1"/>
</dbReference>
<feature type="region of interest" description="Disordered" evidence="1">
    <location>
        <begin position="382"/>
        <end position="410"/>
    </location>
</feature>
<proteinExistence type="predicted"/>
<protein>
    <recommendedName>
        <fullName evidence="2">DUF4283 domain-containing protein</fullName>
    </recommendedName>
</protein>
<dbReference type="PANTHER" id="PTHR31286">
    <property type="entry name" value="GLYCINE-RICH CELL WALL STRUCTURAL PROTEIN 1.8-LIKE"/>
    <property type="match status" value="1"/>
</dbReference>
<dbReference type="InterPro" id="IPR025558">
    <property type="entry name" value="DUF4283"/>
</dbReference>
<feature type="compositionally biased region" description="Polar residues" evidence="1">
    <location>
        <begin position="300"/>
        <end position="315"/>
    </location>
</feature>
<dbReference type="PANTHER" id="PTHR31286:SF79">
    <property type="entry name" value="N-6 ADENINE-SPECIFIC DNA METHYLASE"/>
    <property type="match status" value="1"/>
</dbReference>
<dbReference type="EMBL" id="CP133623">
    <property type="protein sequence ID" value="WMV59879.1"/>
    <property type="molecule type" value="Genomic_DNA"/>
</dbReference>
<feature type="region of interest" description="Disordered" evidence="1">
    <location>
        <begin position="300"/>
        <end position="343"/>
    </location>
</feature>
<keyword evidence="4" id="KW-1185">Reference proteome</keyword>